<sequence>MAGLVMTSPMTALETRKLSPPKPYTPSTRLKPCMSFSRGSMVPSSKMARSTWKSST</sequence>
<dbReference type="Gramene" id="ORUFI02G17340.1">
    <property type="protein sequence ID" value="ORUFI02G17340.1"/>
    <property type="gene ID" value="ORUFI02G17340"/>
</dbReference>
<feature type="region of interest" description="Disordered" evidence="1">
    <location>
        <begin position="1"/>
        <end position="56"/>
    </location>
</feature>
<dbReference type="HOGENOM" id="CLU_3017604_0_0_1"/>
<organism evidence="2 3">
    <name type="scientific">Oryza rufipogon</name>
    <name type="common">Brownbeard rice</name>
    <name type="synonym">Asian wild rice</name>
    <dbReference type="NCBI Taxonomy" id="4529"/>
    <lineage>
        <taxon>Eukaryota</taxon>
        <taxon>Viridiplantae</taxon>
        <taxon>Streptophyta</taxon>
        <taxon>Embryophyta</taxon>
        <taxon>Tracheophyta</taxon>
        <taxon>Spermatophyta</taxon>
        <taxon>Magnoliopsida</taxon>
        <taxon>Liliopsida</taxon>
        <taxon>Poales</taxon>
        <taxon>Poaceae</taxon>
        <taxon>BOP clade</taxon>
        <taxon>Oryzoideae</taxon>
        <taxon>Oryzeae</taxon>
        <taxon>Oryzinae</taxon>
        <taxon>Oryza</taxon>
    </lineage>
</organism>
<accession>A0A0E0NEW6</accession>
<keyword evidence="3" id="KW-1185">Reference proteome</keyword>
<dbReference type="AlphaFoldDB" id="A0A0E0NEW6"/>
<reference evidence="3" key="1">
    <citation type="submission" date="2013-06" db="EMBL/GenBank/DDBJ databases">
        <authorList>
            <person name="Zhao Q."/>
        </authorList>
    </citation>
    <scope>NUCLEOTIDE SEQUENCE</scope>
    <source>
        <strain evidence="3">cv. W1943</strain>
    </source>
</reference>
<evidence type="ECO:0000313" key="3">
    <source>
        <dbReference type="Proteomes" id="UP000008022"/>
    </source>
</evidence>
<protein>
    <submittedName>
        <fullName evidence="2">Uncharacterized protein</fullName>
    </submittedName>
</protein>
<feature type="compositionally biased region" description="Polar residues" evidence="1">
    <location>
        <begin position="47"/>
        <end position="56"/>
    </location>
</feature>
<reference evidence="2" key="2">
    <citation type="submission" date="2015-06" db="UniProtKB">
        <authorList>
            <consortium name="EnsemblPlants"/>
        </authorList>
    </citation>
    <scope>IDENTIFICATION</scope>
</reference>
<evidence type="ECO:0000256" key="1">
    <source>
        <dbReference type="SAM" id="MobiDB-lite"/>
    </source>
</evidence>
<dbReference type="EnsemblPlants" id="ORUFI02G17340.1">
    <property type="protein sequence ID" value="ORUFI02G17340.1"/>
    <property type="gene ID" value="ORUFI02G17340"/>
</dbReference>
<dbReference type="Proteomes" id="UP000008022">
    <property type="component" value="Unassembled WGS sequence"/>
</dbReference>
<name>A0A0E0NEW6_ORYRU</name>
<evidence type="ECO:0000313" key="2">
    <source>
        <dbReference type="EnsemblPlants" id="ORUFI02G17340.1"/>
    </source>
</evidence>
<proteinExistence type="predicted"/>